<dbReference type="EMBL" id="CP144749">
    <property type="protein sequence ID" value="WVZ75366.1"/>
    <property type="molecule type" value="Genomic_DNA"/>
</dbReference>
<dbReference type="Pfam" id="PF02992">
    <property type="entry name" value="Transposase_21"/>
    <property type="match status" value="1"/>
</dbReference>
<evidence type="ECO:0000313" key="2">
    <source>
        <dbReference type="Proteomes" id="UP001341281"/>
    </source>
</evidence>
<dbReference type="AlphaFoldDB" id="A0AAQ3WW40"/>
<gene>
    <name evidence="1" type="ORF">U9M48_023424</name>
</gene>
<proteinExistence type="predicted"/>
<sequence>MVSCLVMKRGVQTEGEVDDDSAGVDRMDKMLEALRQECGLNSEDPPTKEVEEFFKLLQASEEPLHKHTKLSVLAFVTRLIAIKSKYFFSNKCFNDLVQLIGDAFPQPHKLPKDMYQCKRLTKYLGMGYEKIDMCIDNYMLFWDDHEDEKKCLICGKGRYVEVRNEDGEKVTTDVAQKQLRFRAHPTDSDAWKVLDEFDPEFARDARNIHFGLATDGFTHFGQSAASNSCWPEPPKRLSAQEILNQLDSLKLNKEKTAYEGYGTKHNWTHISGIWDLPYAKALKHPHNIDVMHQERNVAESVISTCMDFRDKTKDNVKAQKDLAKICNRPTLELTASGGKPHAPFCLKQQERKEVMKRMKNLKFPNGYAAGLKRAVNLKIGKLNGLKAHDYHIMMERLVPMMFHGYLPDGVWS</sequence>
<dbReference type="PANTHER" id="PTHR10775">
    <property type="entry name" value="OS08G0208400 PROTEIN"/>
    <property type="match status" value="1"/>
</dbReference>
<accession>A0AAQ3WW40</accession>
<dbReference type="PANTHER" id="PTHR10775:SF188">
    <property type="entry name" value="TRANSPOSASE-ASSOCIATED DOMAIN-CONTAINING PROTEIN"/>
    <property type="match status" value="1"/>
</dbReference>
<reference evidence="1 2" key="1">
    <citation type="submission" date="2024-02" db="EMBL/GenBank/DDBJ databases">
        <title>High-quality chromosome-scale genome assembly of Pensacola bahiagrass (Paspalum notatum Flugge var. saurae).</title>
        <authorList>
            <person name="Vega J.M."/>
            <person name="Podio M."/>
            <person name="Orjuela J."/>
            <person name="Siena L.A."/>
            <person name="Pessino S.C."/>
            <person name="Combes M.C."/>
            <person name="Mariac C."/>
            <person name="Albertini E."/>
            <person name="Pupilli F."/>
            <person name="Ortiz J.P.A."/>
            <person name="Leblanc O."/>
        </authorList>
    </citation>
    <scope>NUCLEOTIDE SEQUENCE [LARGE SCALE GENOMIC DNA]</scope>
    <source>
        <strain evidence="1">R1</strain>
        <tissue evidence="1">Leaf</tissue>
    </source>
</reference>
<dbReference type="InterPro" id="IPR004242">
    <property type="entry name" value="Transposase_21"/>
</dbReference>
<organism evidence="1 2">
    <name type="scientific">Paspalum notatum var. saurae</name>
    <dbReference type="NCBI Taxonomy" id="547442"/>
    <lineage>
        <taxon>Eukaryota</taxon>
        <taxon>Viridiplantae</taxon>
        <taxon>Streptophyta</taxon>
        <taxon>Embryophyta</taxon>
        <taxon>Tracheophyta</taxon>
        <taxon>Spermatophyta</taxon>
        <taxon>Magnoliopsida</taxon>
        <taxon>Liliopsida</taxon>
        <taxon>Poales</taxon>
        <taxon>Poaceae</taxon>
        <taxon>PACMAD clade</taxon>
        <taxon>Panicoideae</taxon>
        <taxon>Andropogonodae</taxon>
        <taxon>Paspaleae</taxon>
        <taxon>Paspalinae</taxon>
        <taxon>Paspalum</taxon>
    </lineage>
</organism>
<dbReference type="Proteomes" id="UP001341281">
    <property type="component" value="Chromosome 05"/>
</dbReference>
<keyword evidence="2" id="KW-1185">Reference proteome</keyword>
<protein>
    <recommendedName>
        <fullName evidence="3">Transposase</fullName>
    </recommendedName>
</protein>
<evidence type="ECO:0008006" key="3">
    <source>
        <dbReference type="Google" id="ProtNLM"/>
    </source>
</evidence>
<evidence type="ECO:0000313" key="1">
    <source>
        <dbReference type="EMBL" id="WVZ75366.1"/>
    </source>
</evidence>
<name>A0AAQ3WW40_PASNO</name>